<evidence type="ECO:0000313" key="2">
    <source>
        <dbReference type="Proteomes" id="UP000809789"/>
    </source>
</evidence>
<sequence>MAPDIDLILHELSHKFGEEFHPIGDPVYGQSNLILVISSSSGLKFSVRISYDEFAARLARQGQVLDFLEGEPVGIWNHNRLSDDTRKRYIDDLSHFYLTLWTVCPPPLRSSKVDHAFLRALHSTDGSWGDPMSFLLRRSFINVIDWDYARVVPAGSAVHHPLFIADIPGWVNDGVDQGESFHDDRAYLENAIAVHGRQSPHADALRRLLETSHERQFFELSLRNKRINKEYVKKARLSRIESENSRSP</sequence>
<accession>A0A8K0PHY6</accession>
<reference evidence="1" key="1">
    <citation type="submission" date="2021-07" db="EMBL/GenBank/DDBJ databases">
        <title>Elsinoe batatas strain:CRI-CJ2 Genome sequencing and assembly.</title>
        <authorList>
            <person name="Huang L."/>
        </authorList>
    </citation>
    <scope>NUCLEOTIDE SEQUENCE</scope>
    <source>
        <strain evidence="1">CRI-CJ2</strain>
    </source>
</reference>
<dbReference type="Proteomes" id="UP000809789">
    <property type="component" value="Unassembled WGS sequence"/>
</dbReference>
<dbReference type="AlphaFoldDB" id="A0A8K0PHY6"/>
<evidence type="ECO:0000313" key="1">
    <source>
        <dbReference type="EMBL" id="KAG8627928.1"/>
    </source>
</evidence>
<protein>
    <submittedName>
        <fullName evidence="1">Uncharacterized protein</fullName>
    </submittedName>
</protein>
<dbReference type="EMBL" id="JAESVG020000004">
    <property type="protein sequence ID" value="KAG8627928.1"/>
    <property type="molecule type" value="Genomic_DNA"/>
</dbReference>
<dbReference type="OrthoDB" id="2906425at2759"/>
<keyword evidence="2" id="KW-1185">Reference proteome</keyword>
<comment type="caution">
    <text evidence="1">The sequence shown here is derived from an EMBL/GenBank/DDBJ whole genome shotgun (WGS) entry which is preliminary data.</text>
</comment>
<gene>
    <name evidence="1" type="ORF">KVT40_003801</name>
</gene>
<name>A0A8K0PHY6_9PEZI</name>
<organism evidence="1 2">
    <name type="scientific">Elsinoe batatas</name>
    <dbReference type="NCBI Taxonomy" id="2601811"/>
    <lineage>
        <taxon>Eukaryota</taxon>
        <taxon>Fungi</taxon>
        <taxon>Dikarya</taxon>
        <taxon>Ascomycota</taxon>
        <taxon>Pezizomycotina</taxon>
        <taxon>Dothideomycetes</taxon>
        <taxon>Dothideomycetidae</taxon>
        <taxon>Myriangiales</taxon>
        <taxon>Elsinoaceae</taxon>
        <taxon>Elsinoe</taxon>
    </lineage>
</organism>
<proteinExistence type="predicted"/>